<dbReference type="PIRSF" id="PIRSF037980">
    <property type="entry name" value="SoxA"/>
    <property type="match status" value="1"/>
</dbReference>
<comment type="similarity">
    <text evidence="1">Belongs to the GcvT family.</text>
</comment>
<dbReference type="InterPro" id="IPR013977">
    <property type="entry name" value="GcvT_C"/>
</dbReference>
<proteinExistence type="inferred from homology"/>
<dbReference type="InterPro" id="IPR041117">
    <property type="entry name" value="SoxA_A3"/>
</dbReference>
<organism evidence="7 8">
    <name type="scientific">Cohaesibacter gelatinilyticus</name>
    <dbReference type="NCBI Taxonomy" id="372072"/>
    <lineage>
        <taxon>Bacteria</taxon>
        <taxon>Pseudomonadati</taxon>
        <taxon>Pseudomonadota</taxon>
        <taxon>Alphaproteobacteria</taxon>
        <taxon>Hyphomicrobiales</taxon>
        <taxon>Cohaesibacteraceae</taxon>
    </lineage>
</organism>
<evidence type="ECO:0000259" key="5">
    <source>
        <dbReference type="Pfam" id="PF08669"/>
    </source>
</evidence>
<dbReference type="PRINTS" id="PR00411">
    <property type="entry name" value="PNDRDTASEI"/>
</dbReference>
<dbReference type="Pfam" id="PF01571">
    <property type="entry name" value="GCV_T"/>
    <property type="match status" value="1"/>
</dbReference>
<dbReference type="InterPro" id="IPR036188">
    <property type="entry name" value="FAD/NAD-bd_sf"/>
</dbReference>
<dbReference type="EMBL" id="OBEL01000001">
    <property type="protein sequence ID" value="SNZ07481.1"/>
    <property type="molecule type" value="Genomic_DNA"/>
</dbReference>
<evidence type="ECO:0000256" key="1">
    <source>
        <dbReference type="ARBA" id="ARBA00008609"/>
    </source>
</evidence>
<dbReference type="Pfam" id="PF07992">
    <property type="entry name" value="Pyr_redox_2"/>
    <property type="match status" value="1"/>
</dbReference>
<dbReference type="Pfam" id="PF13510">
    <property type="entry name" value="Fer2_4"/>
    <property type="match status" value="1"/>
</dbReference>
<dbReference type="GO" id="GO:0046653">
    <property type="term" value="P:tetrahydrofolate metabolic process"/>
    <property type="evidence" value="ECO:0007669"/>
    <property type="project" value="InterPro"/>
</dbReference>
<dbReference type="RefSeq" id="WP_097152260.1">
    <property type="nucleotide sequence ID" value="NZ_OBEL01000001.1"/>
</dbReference>
<dbReference type="Proteomes" id="UP000219439">
    <property type="component" value="Unassembled WGS sequence"/>
</dbReference>
<dbReference type="GO" id="GO:0008115">
    <property type="term" value="F:sarcosine oxidase activity"/>
    <property type="evidence" value="ECO:0007669"/>
    <property type="project" value="InterPro"/>
</dbReference>
<gene>
    <name evidence="7" type="ORF">SAMN06265368_1007</name>
</gene>
<dbReference type="SUPFAM" id="SSF51905">
    <property type="entry name" value="FAD/NAD(P)-binding domain"/>
    <property type="match status" value="1"/>
</dbReference>
<dbReference type="PANTHER" id="PTHR43757:SF2">
    <property type="entry name" value="AMINOMETHYLTRANSFERASE, MITOCHONDRIAL"/>
    <property type="match status" value="1"/>
</dbReference>
<feature type="domain" description="Aminomethyltransferase C-terminal" evidence="5">
    <location>
        <begin position="921"/>
        <end position="1006"/>
    </location>
</feature>
<dbReference type="PRINTS" id="PR00368">
    <property type="entry name" value="FADPNR"/>
</dbReference>
<evidence type="ECO:0000259" key="4">
    <source>
        <dbReference type="Pfam" id="PF07992"/>
    </source>
</evidence>
<dbReference type="OrthoDB" id="5287468at2"/>
<dbReference type="SUPFAM" id="SSF103025">
    <property type="entry name" value="Folate-binding domain"/>
    <property type="match status" value="1"/>
</dbReference>
<feature type="domain" description="SoxA A3" evidence="6">
    <location>
        <begin position="532"/>
        <end position="616"/>
    </location>
</feature>
<evidence type="ECO:0000313" key="7">
    <source>
        <dbReference type="EMBL" id="SNZ07481.1"/>
    </source>
</evidence>
<dbReference type="Gene3D" id="3.50.50.60">
    <property type="entry name" value="FAD/NAD(P)-binding domain"/>
    <property type="match status" value="1"/>
</dbReference>
<dbReference type="NCBIfam" id="TIGR01372">
    <property type="entry name" value="soxA"/>
    <property type="match status" value="1"/>
</dbReference>
<dbReference type="Gene3D" id="3.30.1360.120">
    <property type="entry name" value="Probable tRNA modification gtpase trme, domain 1"/>
    <property type="match status" value="1"/>
</dbReference>
<dbReference type="AlphaFoldDB" id="A0A285NIJ5"/>
<feature type="domain" description="FAD/NAD(P)-binding" evidence="4">
    <location>
        <begin position="180"/>
        <end position="459"/>
    </location>
</feature>
<keyword evidence="2" id="KW-0560">Oxidoreductase</keyword>
<feature type="domain" description="GCVT N-terminal" evidence="3">
    <location>
        <begin position="630"/>
        <end position="901"/>
    </location>
</feature>
<dbReference type="Pfam" id="PF08669">
    <property type="entry name" value="GCV_T_C"/>
    <property type="match status" value="1"/>
</dbReference>
<protein>
    <submittedName>
        <fullName evidence="7">Sarcosine oxidase subunit alpha</fullName>
    </submittedName>
</protein>
<sequence>MSDQPHSPSNIHGHRLQSGGFVNRDKQVRFRFNDRYYYGYEGDTLASALLANGVHLVARSFKYHRPRGIMAAGTEEPNAMVQLHQGVRAEPNPKATQIPLCHGLVASSVNAWPSVKFDVQAINGLFHRFFAAGFYYKTLFGSPWAWHHVFEPMIRKSAGWGTAPTGTDPDCYDHIHKHVDVLVVGAGPAGLAAARDAASGGARVILADEQGRMGGSLLGVKRQINGQASVDWVEEQIKALSEQRETTLLPNTTVFGYYDQNYLVALEKRLNHKNQPSNRANVRQRVWHIRAKRVILATGAHERPLVFGDNDRPGIMLAGAVQTYINRYGVLPGKKAILFANNDGAYEAALDFKAAGGDLVAVIDTRKDPQGPLIQQMRETGTTVLTGHVVTKTLGQSHFTGVRVAAWDGEKITGKVEQFDAHLLMMSGGWSPVVHLFSQSSGKLKYDDEKAAFVPNLYAPNQDAVSIGGANGDFTLAECLRSGSREGVKAAVHAGFEDRKSARRFTVEEPEVGNPDPSWLIPSEKPVGQSKAKHFVDYQNDSTAADIQLAAREGFRSVEHMKRYTLTGFGTDQGKTGNINGLAILAQAIESSIPETGTTTFRPPYTPVTFGALAGREIGDLSDPIRTTPIHSAHVEAGAEFENVGQWKRPWFYAQGDEDMHAATRRECKAVRTSVGMMDASTLGKIDIQGPDAAEFINRFYTNVFLKLGVGKCRYGVMCGEDGMVFDDGVTSRISENHFHMTTTTGGAAHVMDWLEEYLQTEWPELQVHCTSVTEEWSCIAINGPMARKVMEALNPDVDWSNDAFPFMTWQEQTIGGVPARIFRISFTGELSFEINVPSRYGLALWKAVVEAGMPYDITPYGTETMHILRAEKGYIITGQDTDGSLTPQDLDMDWIVSKKKKDFIGKRSYSREDTSRTDRKQLVGLLTEDPNFVLEEGAQILEDPDAPTPIPMLGHVTSSYWSEALGHSIAMAVVKDGFNRKGEQLHTFSLGNWQKVTVVDPVFYDKEGARRDG</sequence>
<dbReference type="SUPFAM" id="SSF101790">
    <property type="entry name" value="Aminomethyltransferase beta-barrel domain"/>
    <property type="match status" value="1"/>
</dbReference>
<evidence type="ECO:0000256" key="2">
    <source>
        <dbReference type="ARBA" id="ARBA00023002"/>
    </source>
</evidence>
<dbReference type="InterPro" id="IPR029043">
    <property type="entry name" value="GcvT/YgfZ_C"/>
</dbReference>
<dbReference type="InterPro" id="IPR023753">
    <property type="entry name" value="FAD/NAD-binding_dom"/>
</dbReference>
<dbReference type="InterPro" id="IPR042204">
    <property type="entry name" value="2Fe-2S-bd_N"/>
</dbReference>
<keyword evidence="8" id="KW-1185">Reference proteome</keyword>
<dbReference type="InterPro" id="IPR028896">
    <property type="entry name" value="GcvT/YgfZ/DmdA"/>
</dbReference>
<dbReference type="InterPro" id="IPR027266">
    <property type="entry name" value="TrmE/GcvT-like"/>
</dbReference>
<evidence type="ECO:0000259" key="3">
    <source>
        <dbReference type="Pfam" id="PF01571"/>
    </source>
</evidence>
<name>A0A285NIJ5_9HYPH</name>
<dbReference type="PANTHER" id="PTHR43757">
    <property type="entry name" value="AMINOMETHYLTRANSFERASE"/>
    <property type="match status" value="1"/>
</dbReference>
<reference evidence="7 8" key="1">
    <citation type="submission" date="2017-09" db="EMBL/GenBank/DDBJ databases">
        <authorList>
            <person name="Ehlers B."/>
            <person name="Leendertz F.H."/>
        </authorList>
    </citation>
    <scope>NUCLEOTIDE SEQUENCE [LARGE SCALE GENOMIC DNA]</scope>
    <source>
        <strain evidence="7 8">DSM 18289</strain>
    </source>
</reference>
<dbReference type="Gene3D" id="3.10.20.440">
    <property type="entry name" value="2Fe-2S iron-sulphur cluster binding domain, sarcosine oxidase, alpha subunit, N-terminal domain"/>
    <property type="match status" value="1"/>
</dbReference>
<evidence type="ECO:0000313" key="8">
    <source>
        <dbReference type="Proteomes" id="UP000219439"/>
    </source>
</evidence>
<dbReference type="InterPro" id="IPR006222">
    <property type="entry name" value="GCVT_N"/>
</dbReference>
<dbReference type="Pfam" id="PF17806">
    <property type="entry name" value="SO_alpha_A3"/>
    <property type="match status" value="1"/>
</dbReference>
<dbReference type="InterPro" id="IPR006277">
    <property type="entry name" value="Sarcosine_oxidase_asu"/>
</dbReference>
<accession>A0A285NIJ5</accession>
<evidence type="ECO:0000259" key="6">
    <source>
        <dbReference type="Pfam" id="PF17806"/>
    </source>
</evidence>